<dbReference type="GO" id="GO:0046872">
    <property type="term" value="F:metal ion binding"/>
    <property type="evidence" value="ECO:0007669"/>
    <property type="project" value="UniProtKB-KW"/>
</dbReference>
<evidence type="ECO:0000259" key="5">
    <source>
        <dbReference type="Pfam" id="PF00149"/>
    </source>
</evidence>
<dbReference type="InterPro" id="IPR029052">
    <property type="entry name" value="Metallo-depent_PP-like"/>
</dbReference>
<evidence type="ECO:0000256" key="3">
    <source>
        <dbReference type="ARBA" id="ARBA00023004"/>
    </source>
</evidence>
<dbReference type="SUPFAM" id="SSF56300">
    <property type="entry name" value="Metallo-dependent phosphatases"/>
    <property type="match status" value="1"/>
</dbReference>
<keyword evidence="2" id="KW-0378">Hydrolase</keyword>
<feature type="domain" description="Calcineurin-like phosphoesterase" evidence="5">
    <location>
        <begin position="4"/>
        <end position="191"/>
    </location>
</feature>
<sequence>MTGRIVHLSDLHFGRDRPELAGPLIETVNAAGADLVVISGDLTQRARTAQFRAARAFIDKLSPPVLCVPGNHDTPLDNLAVRMLRPWGRFRRHIARDLEPFHEGERYVVCGLNTADPKAWQRGRLRWYGLARAGERLRAARASGLLGVVAMHHPPETLPDSGKRGMRGAATGLRALSAEGADVVLCGHLHVWRATPVQAAAGLLLVQAGTGLSSRVRGEPNDFNILTLEPRRVIVERCGAEEGGTRFRTLSRTHFEKCDGRWSARR</sequence>
<keyword evidence="3" id="KW-0408">Iron</keyword>
<dbReference type="EMBL" id="FWFK01000003">
    <property type="protein sequence ID" value="SLN39230.1"/>
    <property type="molecule type" value="Genomic_DNA"/>
</dbReference>
<dbReference type="CDD" id="cd07400">
    <property type="entry name" value="MPP_1"/>
    <property type="match status" value="1"/>
</dbReference>
<evidence type="ECO:0000256" key="1">
    <source>
        <dbReference type="ARBA" id="ARBA00022723"/>
    </source>
</evidence>
<evidence type="ECO:0000256" key="4">
    <source>
        <dbReference type="ARBA" id="ARBA00025742"/>
    </source>
</evidence>
<reference evidence="6 7" key="1">
    <citation type="submission" date="2017-03" db="EMBL/GenBank/DDBJ databases">
        <authorList>
            <person name="Afonso C.L."/>
            <person name="Miller P.J."/>
            <person name="Scott M.A."/>
            <person name="Spackman E."/>
            <person name="Goraichik I."/>
            <person name="Dimitrov K.M."/>
            <person name="Suarez D.L."/>
            <person name="Swayne D.E."/>
        </authorList>
    </citation>
    <scope>NUCLEOTIDE SEQUENCE [LARGE SCALE GENOMIC DNA]</scope>
    <source>
        <strain evidence="6 7">CECT 8625</strain>
    </source>
</reference>
<keyword evidence="7" id="KW-1185">Reference proteome</keyword>
<evidence type="ECO:0000313" key="7">
    <source>
        <dbReference type="Proteomes" id="UP000193570"/>
    </source>
</evidence>
<dbReference type="AlphaFoldDB" id="A0A1X6Z2Y9"/>
<evidence type="ECO:0000313" key="6">
    <source>
        <dbReference type="EMBL" id="SLN39230.1"/>
    </source>
</evidence>
<comment type="similarity">
    <text evidence="4">Belongs to the cyclic nucleotide phosphodiesterase class-III family.</text>
</comment>
<name>A0A1X6Z2Y9_9RHOB</name>
<dbReference type="PANTHER" id="PTHR42988:SF2">
    <property type="entry name" value="CYCLIC NUCLEOTIDE PHOSPHODIESTERASE CBUA0032-RELATED"/>
    <property type="match status" value="1"/>
</dbReference>
<proteinExistence type="inferred from homology"/>
<dbReference type="Pfam" id="PF00149">
    <property type="entry name" value="Metallophos"/>
    <property type="match status" value="1"/>
</dbReference>
<keyword evidence="1" id="KW-0479">Metal-binding</keyword>
<dbReference type="RefSeq" id="WP_085791556.1">
    <property type="nucleotide sequence ID" value="NZ_FWFK01000003.1"/>
</dbReference>
<dbReference type="Proteomes" id="UP000193570">
    <property type="component" value="Unassembled WGS sequence"/>
</dbReference>
<organism evidence="6 7">
    <name type="scientific">Roseivivax jejudonensis</name>
    <dbReference type="NCBI Taxonomy" id="1529041"/>
    <lineage>
        <taxon>Bacteria</taxon>
        <taxon>Pseudomonadati</taxon>
        <taxon>Pseudomonadota</taxon>
        <taxon>Alphaproteobacteria</taxon>
        <taxon>Rhodobacterales</taxon>
        <taxon>Roseobacteraceae</taxon>
        <taxon>Roseivivax</taxon>
    </lineage>
</organism>
<protein>
    <submittedName>
        <fullName evidence="6">Phosphodiesterase YaeI</fullName>
    </submittedName>
</protein>
<dbReference type="PANTHER" id="PTHR42988">
    <property type="entry name" value="PHOSPHOHYDROLASE"/>
    <property type="match status" value="1"/>
</dbReference>
<dbReference type="OrthoDB" id="651281at2"/>
<dbReference type="InterPro" id="IPR004843">
    <property type="entry name" value="Calcineurin-like_PHP"/>
</dbReference>
<accession>A0A1X6Z2Y9</accession>
<dbReference type="Gene3D" id="3.60.21.10">
    <property type="match status" value="1"/>
</dbReference>
<dbReference type="GO" id="GO:0016787">
    <property type="term" value="F:hydrolase activity"/>
    <property type="evidence" value="ECO:0007669"/>
    <property type="project" value="UniProtKB-KW"/>
</dbReference>
<gene>
    <name evidence="6" type="ORF">ROJ8625_01832</name>
</gene>
<dbReference type="InterPro" id="IPR050884">
    <property type="entry name" value="CNP_phosphodiesterase-III"/>
</dbReference>
<evidence type="ECO:0000256" key="2">
    <source>
        <dbReference type="ARBA" id="ARBA00022801"/>
    </source>
</evidence>